<protein>
    <submittedName>
        <fullName evidence="2">CDP-alcohol phosphatidyltransferase family protein</fullName>
    </submittedName>
</protein>
<dbReference type="RefSeq" id="WP_246476598.1">
    <property type="nucleotide sequence ID" value="NZ_CP054706.1"/>
</dbReference>
<feature type="transmembrane region" description="Helical" evidence="1">
    <location>
        <begin position="117"/>
        <end position="139"/>
    </location>
</feature>
<gene>
    <name evidence="2" type="ORF">HUG20_09065</name>
</gene>
<dbReference type="InterPro" id="IPR000462">
    <property type="entry name" value="CDP-OH_P_trans"/>
</dbReference>
<evidence type="ECO:0000313" key="3">
    <source>
        <dbReference type="Proteomes" id="UP000595349"/>
    </source>
</evidence>
<dbReference type="Gene3D" id="1.20.120.1760">
    <property type="match status" value="1"/>
</dbReference>
<keyword evidence="3" id="KW-1185">Reference proteome</keyword>
<dbReference type="EMBL" id="CP054706">
    <property type="protein sequence ID" value="QQK80022.1"/>
    <property type="molecule type" value="Genomic_DNA"/>
</dbReference>
<proteinExistence type="predicted"/>
<keyword evidence="1" id="KW-0812">Transmembrane</keyword>
<dbReference type="GO" id="GO:0008654">
    <property type="term" value="P:phospholipid biosynthetic process"/>
    <property type="evidence" value="ECO:0007669"/>
    <property type="project" value="InterPro"/>
</dbReference>
<name>A0A7T6ZAZ7_9BACI</name>
<feature type="transmembrane region" description="Helical" evidence="1">
    <location>
        <begin position="21"/>
        <end position="49"/>
    </location>
</feature>
<feature type="transmembrane region" description="Helical" evidence="1">
    <location>
        <begin position="173"/>
        <end position="190"/>
    </location>
</feature>
<keyword evidence="1" id="KW-1133">Transmembrane helix</keyword>
<evidence type="ECO:0000256" key="1">
    <source>
        <dbReference type="SAM" id="Phobius"/>
    </source>
</evidence>
<dbReference type="GO" id="GO:0016780">
    <property type="term" value="F:phosphotransferase activity, for other substituted phosphate groups"/>
    <property type="evidence" value="ECO:0007669"/>
    <property type="project" value="InterPro"/>
</dbReference>
<keyword evidence="1" id="KW-0472">Membrane</keyword>
<feature type="transmembrane region" description="Helical" evidence="1">
    <location>
        <begin position="55"/>
        <end position="73"/>
    </location>
</feature>
<dbReference type="AlphaFoldDB" id="A0A7T6ZAZ7"/>
<dbReference type="GO" id="GO:0016020">
    <property type="term" value="C:membrane"/>
    <property type="evidence" value="ECO:0007669"/>
    <property type="project" value="InterPro"/>
</dbReference>
<dbReference type="InterPro" id="IPR043130">
    <property type="entry name" value="CDP-OH_PTrfase_TM_dom"/>
</dbReference>
<reference evidence="2 3" key="1">
    <citation type="submission" date="2020-06" db="EMBL/GenBank/DDBJ databases">
        <title>Genomic analysis of Salicibibacter sp. NKC21-4.</title>
        <authorList>
            <person name="Oh Y.J."/>
        </authorList>
    </citation>
    <scope>NUCLEOTIDE SEQUENCE [LARGE SCALE GENOMIC DNA]</scope>
    <source>
        <strain evidence="2 3">NKC21-4</strain>
    </source>
</reference>
<accession>A0A7T6ZAZ7</accession>
<dbReference type="Proteomes" id="UP000595349">
    <property type="component" value="Chromosome"/>
</dbReference>
<keyword evidence="2" id="KW-0808">Transferase</keyword>
<dbReference type="Pfam" id="PF01066">
    <property type="entry name" value="CDP-OH_P_transf"/>
    <property type="match status" value="1"/>
</dbReference>
<evidence type="ECO:0000313" key="2">
    <source>
        <dbReference type="EMBL" id="QQK80022.1"/>
    </source>
</evidence>
<dbReference type="KEGG" id="scib:HUG20_09065"/>
<sequence length="202" mass="22063">MVSIYELKPKFQQLLRPLVRGLAKIGVTANFVTISAAVLSVALGILLLLYPSYNWIILLVPAFLFFRMMLNAIDGMLAREHKMESSLGSILNELGDIVSDAAIYLPFALILDTSSAFVVSLVVLALVTEVTGILGTVIGGSRRYDGPMGKSDRAFAFGVLSLLIYFFSFPTVIYTIVIAALLLLLILTTFNRANRALKEVQS</sequence>
<organism evidence="2 3">
    <name type="scientific">Salicibibacter cibi</name>
    <dbReference type="NCBI Taxonomy" id="2743001"/>
    <lineage>
        <taxon>Bacteria</taxon>
        <taxon>Bacillati</taxon>
        <taxon>Bacillota</taxon>
        <taxon>Bacilli</taxon>
        <taxon>Bacillales</taxon>
        <taxon>Bacillaceae</taxon>
        <taxon>Salicibibacter</taxon>
    </lineage>
</organism>